<evidence type="ECO:0000313" key="1">
    <source>
        <dbReference type="EMBL" id="QQD20160.1"/>
    </source>
</evidence>
<evidence type="ECO:0000313" key="2">
    <source>
        <dbReference type="Proteomes" id="UP000596063"/>
    </source>
</evidence>
<sequence>MITVAIVGILAALAYPSYQEYVAKSRRNEATNALLTGAQALERYYSANGRYTTTAGGSTLPAVYPSQVPENGSAYYTVAPTGTPTANSFTLRAQRTGLMADDPCGDFTLDEVGQVAIVNKPGGSSKSLSDCWRR</sequence>
<accession>A0A7T4R4I2</accession>
<dbReference type="Pfam" id="PF16732">
    <property type="entry name" value="ComP_DUS"/>
    <property type="match status" value="1"/>
</dbReference>
<dbReference type="InterPro" id="IPR031982">
    <property type="entry name" value="PilE-like"/>
</dbReference>
<dbReference type="EMBL" id="CP066167">
    <property type="protein sequence ID" value="QQD20160.1"/>
    <property type="molecule type" value="Genomic_DNA"/>
</dbReference>
<dbReference type="GO" id="GO:0043683">
    <property type="term" value="P:type IV pilus assembly"/>
    <property type="evidence" value="ECO:0007669"/>
    <property type="project" value="InterPro"/>
</dbReference>
<dbReference type="KEGG" id="snan:I6N98_11625"/>
<dbReference type="SUPFAM" id="SSF54523">
    <property type="entry name" value="Pili subunits"/>
    <property type="match status" value="1"/>
</dbReference>
<reference evidence="1 2" key="1">
    <citation type="submission" date="2020-12" db="EMBL/GenBank/DDBJ databases">
        <authorList>
            <person name="Shan Y."/>
        </authorList>
    </citation>
    <scope>NUCLEOTIDE SEQUENCE [LARGE SCALE GENOMIC DNA]</scope>
    <source>
        <strain evidence="2">csc3.9</strain>
    </source>
</reference>
<protein>
    <submittedName>
        <fullName evidence="1">Prepilin-type cleavage/methylation domain-containing protein</fullName>
    </submittedName>
</protein>
<organism evidence="1 2">
    <name type="scientific">Spongiibacter nanhainus</name>
    <dbReference type="NCBI Taxonomy" id="2794344"/>
    <lineage>
        <taxon>Bacteria</taxon>
        <taxon>Pseudomonadati</taxon>
        <taxon>Pseudomonadota</taxon>
        <taxon>Gammaproteobacteria</taxon>
        <taxon>Cellvibrionales</taxon>
        <taxon>Spongiibacteraceae</taxon>
        <taxon>Spongiibacter</taxon>
    </lineage>
</organism>
<dbReference type="Proteomes" id="UP000596063">
    <property type="component" value="Chromosome"/>
</dbReference>
<keyword evidence="2" id="KW-1185">Reference proteome</keyword>
<dbReference type="Gene3D" id="3.30.700.10">
    <property type="entry name" value="Glycoprotein, Type 4 Pilin"/>
    <property type="match status" value="1"/>
</dbReference>
<dbReference type="AlphaFoldDB" id="A0A7T4R4I2"/>
<dbReference type="InterPro" id="IPR045584">
    <property type="entry name" value="Pilin-like"/>
</dbReference>
<gene>
    <name evidence="1" type="ORF">I6N98_11625</name>
</gene>
<name>A0A7T4R4I2_9GAMM</name>
<proteinExistence type="predicted"/>